<accession>A0ABX0SKD5</accession>
<gene>
    <name evidence="1" type="ORF">FB473_003089</name>
</gene>
<dbReference type="RefSeq" id="WP_167170709.1">
    <property type="nucleotide sequence ID" value="NZ_BAAAOO010000004.1"/>
</dbReference>
<keyword evidence="1" id="KW-0540">Nuclease</keyword>
<reference evidence="1 2" key="1">
    <citation type="submission" date="2020-02" db="EMBL/GenBank/DDBJ databases">
        <title>Sequencing the genomes of 1000 actinobacteria strains.</title>
        <authorList>
            <person name="Klenk H.-P."/>
        </authorList>
    </citation>
    <scope>NUCLEOTIDE SEQUENCE [LARGE SCALE GENOMIC DNA]</scope>
    <source>
        <strain evidence="1 2">DSM 19609</strain>
    </source>
</reference>
<proteinExistence type="predicted"/>
<dbReference type="Proteomes" id="UP000749311">
    <property type="component" value="Unassembled WGS sequence"/>
</dbReference>
<sequence length="311" mass="34536">MGVIPRTELSDPLVKLAEYQEGVISRTQALGGGLTDQVIKRLVNQGSWSRIAPGIYSVRSGTTSWHARAWAGVLIGGGDAMLADQAAGYVWGLVDDAPGRITVLVRHEQHLRQRWPWYFRRTREMPRPVGALPRTPLPATVVDLCIAEPAQQTRLLADAVAGRRTSPGAVLKVLDARERVPGRRGIEAQLGRVREGIHSELEHVYARDVERAHGLPRGRRQVFDGQYRTDVRYDGLIVELDGRAGHQGSGAFRDMNRDNAHLLAGELTLRYGWDDCWQRPCGVAVQVAEMLCRLGWDGTMSLCARCKTHWG</sequence>
<organism evidence="1 2">
    <name type="scientific">Brooklawnia cerclae</name>
    <dbReference type="NCBI Taxonomy" id="349934"/>
    <lineage>
        <taxon>Bacteria</taxon>
        <taxon>Bacillati</taxon>
        <taxon>Actinomycetota</taxon>
        <taxon>Actinomycetes</taxon>
        <taxon>Propionibacteriales</taxon>
        <taxon>Propionibacteriaceae</taxon>
        <taxon>Brooklawnia</taxon>
    </lineage>
</organism>
<dbReference type="EMBL" id="JAAMOZ010000003">
    <property type="protein sequence ID" value="NIH58394.1"/>
    <property type="molecule type" value="Genomic_DNA"/>
</dbReference>
<keyword evidence="2" id="KW-1185">Reference proteome</keyword>
<keyword evidence="1" id="KW-0378">Hydrolase</keyword>
<evidence type="ECO:0000313" key="2">
    <source>
        <dbReference type="Proteomes" id="UP000749311"/>
    </source>
</evidence>
<protein>
    <submittedName>
        <fullName evidence="1">Very-short-patch-repair endonuclease</fullName>
    </submittedName>
</protein>
<comment type="caution">
    <text evidence="1">The sequence shown here is derived from an EMBL/GenBank/DDBJ whole genome shotgun (WGS) entry which is preliminary data.</text>
</comment>
<dbReference type="GO" id="GO:0004519">
    <property type="term" value="F:endonuclease activity"/>
    <property type="evidence" value="ECO:0007669"/>
    <property type="project" value="UniProtKB-KW"/>
</dbReference>
<keyword evidence="1" id="KW-0255">Endonuclease</keyword>
<evidence type="ECO:0000313" key="1">
    <source>
        <dbReference type="EMBL" id="NIH58394.1"/>
    </source>
</evidence>
<name>A0ABX0SKD5_9ACTN</name>